<feature type="region of interest" description="Disordered" evidence="1">
    <location>
        <begin position="1"/>
        <end position="50"/>
    </location>
</feature>
<protein>
    <submittedName>
        <fullName evidence="2">Uncharacterized protein</fullName>
    </submittedName>
</protein>
<name>A0A919LYS9_KLEPN</name>
<comment type="caution">
    <text evidence="2">The sequence shown here is derived from an EMBL/GenBank/DDBJ whole genome shotgun (WGS) entry which is preliminary data.</text>
</comment>
<evidence type="ECO:0000313" key="2">
    <source>
        <dbReference type="EMBL" id="GHK52782.1"/>
    </source>
</evidence>
<proteinExistence type="predicted"/>
<gene>
    <name evidence="2" type="ORF">KPZU09_25180</name>
</gene>
<evidence type="ECO:0000256" key="1">
    <source>
        <dbReference type="SAM" id="MobiDB-lite"/>
    </source>
</evidence>
<evidence type="ECO:0000313" key="3">
    <source>
        <dbReference type="Proteomes" id="UP000655094"/>
    </source>
</evidence>
<dbReference type="EMBL" id="BNFF01000001">
    <property type="protein sequence ID" value="GHK52782.1"/>
    <property type="molecule type" value="Genomic_DNA"/>
</dbReference>
<reference evidence="2" key="1">
    <citation type="submission" date="2020-10" db="EMBL/GenBank/DDBJ databases">
        <title>Genome Sequence of ESBL Producing Zambian Clinical Strains.</title>
        <authorList>
            <person name="Shawa M."/>
            <person name="Furuta Y."/>
            <person name="Simbotwe M."/>
            <person name="Mulenga E."/>
            <person name="Mubanga M."/>
            <person name="Mulenga G."/>
            <person name="Kaile C."/>
            <person name="Zorigt T."/>
            <person name="Hang'ombe B."/>
            <person name="Higashi H."/>
        </authorList>
    </citation>
    <scope>NUCLEOTIDE SEQUENCE</scope>
    <source>
        <strain evidence="2">Zam_UTH_09</strain>
    </source>
</reference>
<feature type="compositionally biased region" description="Polar residues" evidence="1">
    <location>
        <begin position="21"/>
        <end position="50"/>
    </location>
</feature>
<organism evidence="2 3">
    <name type="scientific">Klebsiella pneumoniae</name>
    <dbReference type="NCBI Taxonomy" id="573"/>
    <lineage>
        <taxon>Bacteria</taxon>
        <taxon>Pseudomonadati</taxon>
        <taxon>Pseudomonadota</taxon>
        <taxon>Gammaproteobacteria</taxon>
        <taxon>Enterobacterales</taxon>
        <taxon>Enterobacteriaceae</taxon>
        <taxon>Klebsiella/Raoultella group</taxon>
        <taxon>Klebsiella</taxon>
        <taxon>Klebsiella pneumoniae complex</taxon>
    </lineage>
</organism>
<accession>A0A919LYS9</accession>
<sequence>MLPQLTAGREGPERFQYPSGEGSTRVDSQPTDEASCQTMTVPTGSSRGEA</sequence>
<dbReference type="AlphaFoldDB" id="A0A919LYS9"/>
<dbReference type="Proteomes" id="UP000655094">
    <property type="component" value="Unassembled WGS sequence"/>
</dbReference>